<keyword evidence="18" id="KW-1185">Reference proteome</keyword>
<dbReference type="InterPro" id="IPR001708">
    <property type="entry name" value="YidC/ALB3/OXA1/COX18"/>
</dbReference>
<sequence length="544" mass="61719">MKGNLRVVLYTLAAGLFFILWQRWQVANRPVEVSPTLPVASQTVKKTETLDQQPPISASETSEAPDRVRVKTDVLDIAFSTQGASIVEAKLLNYAFTIDNKSPLTLLHAENPSRMVFQSGLVSQSGTTAPNHFSQWKSAQKEYVLPDDAEHISVPFTWEDEHGVRFTKTFTFHRGTYRFEIEETVENQSERPWQGFAYRQIAFGEAAKMGGLGQVATFTGAVTSSEENRYNKIELKDIASAKKAKLNEVTQTGWVAMMQHYFLAAVVPQSGVENRLYTQYDNGDHIVGTHDKEVTIAPRDTHHFKSTGYIGPKISKNLSAIAPYLDKTIDYGYLFMISQLMFHVMTFIYTVIGNWGGAIIVMTLLIKCLFFVPSAWAYKSMAKMRALQPEINRLKAQYGEDKQAFSQAMMQLYRDRKVNPASGCLPMLLQIPFFIAFYWVLAESVELRHAPWIGWIQDLSSMDPLYILPIINAALMFLQQKLNPPPPDPTQAKVMMMMPLVFGFMFMWFPSGLVLYWTMSNAFSIVQQYVMNKRYGQRVTSAQS</sequence>
<dbReference type="AlphaFoldDB" id="A5EY44"/>
<dbReference type="HAMAP" id="MF_01810">
    <property type="entry name" value="YidC_type1"/>
    <property type="match status" value="1"/>
</dbReference>
<feature type="transmembrane region" description="Helical" evidence="13">
    <location>
        <begin position="499"/>
        <end position="519"/>
    </location>
</feature>
<dbReference type="eggNOG" id="COG0706">
    <property type="taxonomic scope" value="Bacteria"/>
</dbReference>
<dbReference type="InterPro" id="IPR047196">
    <property type="entry name" value="YidC_ALB_C"/>
</dbReference>
<dbReference type="NCBIfam" id="TIGR03592">
    <property type="entry name" value="yidC_oxa1_cterm"/>
    <property type="match status" value="1"/>
</dbReference>
<evidence type="ECO:0000256" key="8">
    <source>
        <dbReference type="ARBA" id="ARBA00022989"/>
    </source>
</evidence>
<dbReference type="Pfam" id="PF14849">
    <property type="entry name" value="YidC_periplas"/>
    <property type="match status" value="1"/>
</dbReference>
<accession>A5EY44</accession>
<evidence type="ECO:0000256" key="12">
    <source>
        <dbReference type="ARBA" id="ARBA00033342"/>
    </source>
</evidence>
<evidence type="ECO:0000313" key="17">
    <source>
        <dbReference type="EMBL" id="ABQ13299.1"/>
    </source>
</evidence>
<evidence type="ECO:0000256" key="3">
    <source>
        <dbReference type="ARBA" id="ARBA00015325"/>
    </source>
</evidence>
<dbReference type="CDD" id="cd19961">
    <property type="entry name" value="EcYidC-like_peri"/>
    <property type="match status" value="1"/>
</dbReference>
<dbReference type="NCBIfam" id="TIGR03593">
    <property type="entry name" value="yidC_nterm"/>
    <property type="match status" value="1"/>
</dbReference>
<dbReference type="InterPro" id="IPR038221">
    <property type="entry name" value="YidC_periplasmic_sf"/>
</dbReference>
<dbReference type="GO" id="GO:0005886">
    <property type="term" value="C:plasma membrane"/>
    <property type="evidence" value="ECO:0007669"/>
    <property type="project" value="UniProtKB-SubCell"/>
</dbReference>
<keyword evidence="10 13" id="KW-0143">Chaperone</keyword>
<comment type="subunit">
    <text evidence="13">Interacts with the Sec translocase complex via SecD. Specifically interacts with transmembrane segments of nascent integral membrane proteins during membrane integration.</text>
</comment>
<evidence type="ECO:0000256" key="4">
    <source>
        <dbReference type="ARBA" id="ARBA00022448"/>
    </source>
</evidence>
<dbReference type="RefSeq" id="WP_012031262.1">
    <property type="nucleotide sequence ID" value="NC_009446.1"/>
</dbReference>
<keyword evidence="8 13" id="KW-1133">Transmembrane helix</keyword>
<comment type="subcellular location">
    <subcellularLocation>
        <location evidence="1 13">Cell inner membrane</location>
        <topology evidence="1 13">Multi-pass membrane protein</topology>
    </subcellularLocation>
</comment>
<dbReference type="InterPro" id="IPR019998">
    <property type="entry name" value="Membr_insert_YidC"/>
</dbReference>
<gene>
    <name evidence="13" type="primary">yidC</name>
    <name evidence="17" type="ordered locus">DNO_0949</name>
</gene>
<keyword evidence="13" id="KW-0997">Cell inner membrane</keyword>
<feature type="transmembrane region" description="Helical" evidence="13">
    <location>
        <begin position="331"/>
        <end position="352"/>
    </location>
</feature>
<dbReference type="PANTHER" id="PTHR12428:SF65">
    <property type="entry name" value="CYTOCHROME C OXIDASE ASSEMBLY PROTEIN COX18, MITOCHONDRIAL"/>
    <property type="match status" value="1"/>
</dbReference>
<keyword evidence="5 13" id="KW-1003">Cell membrane</keyword>
<dbReference type="GO" id="GO:0032977">
    <property type="term" value="F:membrane insertase activity"/>
    <property type="evidence" value="ECO:0007669"/>
    <property type="project" value="InterPro"/>
</dbReference>
<dbReference type="GO" id="GO:0051205">
    <property type="term" value="P:protein insertion into membrane"/>
    <property type="evidence" value="ECO:0007669"/>
    <property type="project" value="TreeGrafter"/>
</dbReference>
<evidence type="ECO:0000259" key="15">
    <source>
        <dbReference type="Pfam" id="PF02096"/>
    </source>
</evidence>
<evidence type="ECO:0000256" key="6">
    <source>
        <dbReference type="ARBA" id="ARBA00022692"/>
    </source>
</evidence>
<evidence type="ECO:0000256" key="14">
    <source>
        <dbReference type="SAM" id="MobiDB-lite"/>
    </source>
</evidence>
<comment type="similarity">
    <text evidence="2 13">Belongs to the OXA1/ALB3/YidC family. Type 1 subfamily.</text>
</comment>
<feature type="transmembrane region" description="Helical" evidence="13">
    <location>
        <begin position="358"/>
        <end position="378"/>
    </location>
</feature>
<dbReference type="Proteomes" id="UP000000248">
    <property type="component" value="Chromosome"/>
</dbReference>
<keyword evidence="7 13" id="KW-0653">Protein transport</keyword>
<evidence type="ECO:0000256" key="7">
    <source>
        <dbReference type="ARBA" id="ARBA00022927"/>
    </source>
</evidence>
<dbReference type="KEGG" id="dno:DNO_0949"/>
<dbReference type="PRINTS" id="PR00701">
    <property type="entry name" value="60KDINNERMP"/>
</dbReference>
<comment type="function">
    <text evidence="13">Required for the insertion and/or proper folding and/or complex formation of integral membrane proteins into the membrane. Involved in integration of membrane proteins that insert both dependently and independently of the Sec translocase complex, as well as at least some lipoproteins. Aids folding of multispanning membrane proteins.</text>
</comment>
<evidence type="ECO:0000256" key="2">
    <source>
        <dbReference type="ARBA" id="ARBA00010527"/>
    </source>
</evidence>
<evidence type="ECO:0000256" key="13">
    <source>
        <dbReference type="HAMAP-Rule" id="MF_01810"/>
    </source>
</evidence>
<feature type="transmembrane region" description="Helical" evidence="13">
    <location>
        <begin position="6"/>
        <end position="24"/>
    </location>
</feature>
<keyword evidence="6 13" id="KW-0812">Transmembrane</keyword>
<evidence type="ECO:0000256" key="5">
    <source>
        <dbReference type="ARBA" id="ARBA00022475"/>
    </source>
</evidence>
<feature type="transmembrane region" description="Helical" evidence="13">
    <location>
        <begin position="418"/>
        <end position="441"/>
    </location>
</feature>
<evidence type="ECO:0000313" key="18">
    <source>
        <dbReference type="Proteomes" id="UP000000248"/>
    </source>
</evidence>
<dbReference type="NCBIfam" id="NF002352">
    <property type="entry name" value="PRK01318.1-3"/>
    <property type="match status" value="1"/>
</dbReference>
<dbReference type="PANTHER" id="PTHR12428">
    <property type="entry name" value="OXA1"/>
    <property type="match status" value="1"/>
</dbReference>
<dbReference type="OrthoDB" id="9780552at2"/>
<dbReference type="InterPro" id="IPR028055">
    <property type="entry name" value="YidC/Oxa/ALB_C"/>
</dbReference>
<evidence type="ECO:0000256" key="11">
    <source>
        <dbReference type="ARBA" id="ARBA00033245"/>
    </source>
</evidence>
<keyword evidence="9 13" id="KW-0472">Membrane</keyword>
<dbReference type="InterPro" id="IPR028053">
    <property type="entry name" value="Membr_insert_YidC_N"/>
</dbReference>
<evidence type="ECO:0000259" key="16">
    <source>
        <dbReference type="Pfam" id="PF14849"/>
    </source>
</evidence>
<dbReference type="PRINTS" id="PR01900">
    <property type="entry name" value="YIDCPROTEIN"/>
</dbReference>
<feature type="compositionally biased region" description="Polar residues" evidence="14">
    <location>
        <begin position="44"/>
        <end position="62"/>
    </location>
</feature>
<organism evidence="17 18">
    <name type="scientific">Dichelobacter nodosus (strain VCS1703A)</name>
    <dbReference type="NCBI Taxonomy" id="246195"/>
    <lineage>
        <taxon>Bacteria</taxon>
        <taxon>Pseudomonadati</taxon>
        <taxon>Pseudomonadota</taxon>
        <taxon>Gammaproteobacteria</taxon>
        <taxon>Cardiobacteriales</taxon>
        <taxon>Cardiobacteriaceae</taxon>
        <taxon>Dichelobacter</taxon>
    </lineage>
</organism>
<dbReference type="HOGENOM" id="CLU_016535_3_0_6"/>
<dbReference type="GO" id="GO:0015031">
    <property type="term" value="P:protein transport"/>
    <property type="evidence" value="ECO:0007669"/>
    <property type="project" value="UniProtKB-KW"/>
</dbReference>
<dbReference type="CDD" id="cd20070">
    <property type="entry name" value="5TM_YidC_Alb3"/>
    <property type="match status" value="1"/>
</dbReference>
<feature type="domain" description="Membrane insertase YidC/Oxa/ALB C-terminal" evidence="15">
    <location>
        <begin position="355"/>
        <end position="533"/>
    </location>
</feature>
<name>A5EY44_DICNV</name>
<dbReference type="Gene3D" id="2.70.98.90">
    <property type="match status" value="1"/>
</dbReference>
<keyword evidence="4 13" id="KW-0813">Transport</keyword>
<reference evidence="17 18" key="1">
    <citation type="journal article" date="2007" name="Nat. Biotechnol.">
        <title>Genome sequence and identification of candidate vaccine antigens from the animal pathogen Dichelobacter nodosus.</title>
        <authorList>
            <person name="Myers G.S."/>
            <person name="Parker D."/>
            <person name="Al-Hasani K."/>
            <person name="Kennan R.M."/>
            <person name="Seemann T."/>
            <person name="Ren Q."/>
            <person name="Badger J.H."/>
            <person name="Selengut J.D."/>
            <person name="Deboy R.T."/>
            <person name="Tettelin H."/>
            <person name="Boyce J.D."/>
            <person name="McCarl V.P."/>
            <person name="Han X."/>
            <person name="Nelson W.C."/>
            <person name="Madupu R."/>
            <person name="Mohamoud Y."/>
            <person name="Holley T."/>
            <person name="Fedorova N."/>
            <person name="Khouri H."/>
            <person name="Bottomley S.P."/>
            <person name="Whittington R.J."/>
            <person name="Adler B."/>
            <person name="Songer J.G."/>
            <person name="Rood J.I."/>
            <person name="Paulsen I.T."/>
        </authorList>
    </citation>
    <scope>NUCLEOTIDE SEQUENCE [LARGE SCALE GENOMIC DNA]</scope>
    <source>
        <strain evidence="17 18">VCS1703A</strain>
    </source>
</reference>
<dbReference type="Pfam" id="PF02096">
    <property type="entry name" value="60KD_IMP"/>
    <property type="match status" value="1"/>
</dbReference>
<evidence type="ECO:0000256" key="1">
    <source>
        <dbReference type="ARBA" id="ARBA00004429"/>
    </source>
</evidence>
<evidence type="ECO:0000256" key="9">
    <source>
        <dbReference type="ARBA" id="ARBA00023136"/>
    </source>
</evidence>
<dbReference type="EMBL" id="CP000513">
    <property type="protein sequence ID" value="ABQ13299.1"/>
    <property type="molecule type" value="Genomic_DNA"/>
</dbReference>
<protein>
    <recommendedName>
        <fullName evidence="3 13">Membrane protein insertase YidC</fullName>
    </recommendedName>
    <alternativeName>
        <fullName evidence="12 13">Foldase YidC</fullName>
    </alternativeName>
    <alternativeName>
        <fullName evidence="11 13">Membrane integrase YidC</fullName>
    </alternativeName>
    <alternativeName>
        <fullName evidence="13">Membrane protein YidC</fullName>
    </alternativeName>
</protein>
<feature type="domain" description="Membrane insertase YidC N-terminal" evidence="16">
    <location>
        <begin position="67"/>
        <end position="343"/>
    </location>
</feature>
<feature type="region of interest" description="Disordered" evidence="14">
    <location>
        <begin position="44"/>
        <end position="65"/>
    </location>
</feature>
<proteinExistence type="inferred from homology"/>
<evidence type="ECO:0000256" key="10">
    <source>
        <dbReference type="ARBA" id="ARBA00023186"/>
    </source>
</evidence>
<dbReference type="STRING" id="246195.DNO_0949"/>